<reference evidence="1" key="2">
    <citation type="submission" date="2020-09" db="EMBL/GenBank/DDBJ databases">
        <authorList>
            <person name="Sun Q."/>
            <person name="Zhou Y."/>
        </authorList>
    </citation>
    <scope>NUCLEOTIDE SEQUENCE</scope>
    <source>
        <strain evidence="1">CGMCC 1.12785</strain>
    </source>
</reference>
<dbReference type="RefSeq" id="WP_188550995.1">
    <property type="nucleotide sequence ID" value="NZ_BMFY01000009.1"/>
</dbReference>
<reference evidence="1" key="1">
    <citation type="journal article" date="2014" name="Int. J. Syst. Evol. Microbiol.">
        <title>Complete genome sequence of Corynebacterium casei LMG S-19264T (=DSM 44701T), isolated from a smear-ripened cheese.</title>
        <authorList>
            <consortium name="US DOE Joint Genome Institute (JGI-PGF)"/>
            <person name="Walter F."/>
            <person name="Albersmeier A."/>
            <person name="Kalinowski J."/>
            <person name="Ruckert C."/>
        </authorList>
    </citation>
    <scope>NUCLEOTIDE SEQUENCE</scope>
    <source>
        <strain evidence="1">CGMCC 1.12785</strain>
    </source>
</reference>
<evidence type="ECO:0000313" key="2">
    <source>
        <dbReference type="Proteomes" id="UP000616114"/>
    </source>
</evidence>
<accession>A0A8J2XLK5</accession>
<protein>
    <submittedName>
        <fullName evidence="1">Uncharacterized protein</fullName>
    </submittedName>
</protein>
<proteinExistence type="predicted"/>
<dbReference type="Proteomes" id="UP000616114">
    <property type="component" value="Unassembled WGS sequence"/>
</dbReference>
<organism evidence="1 2">
    <name type="scientific">Sediminivirga luteola</name>
    <dbReference type="NCBI Taxonomy" id="1774748"/>
    <lineage>
        <taxon>Bacteria</taxon>
        <taxon>Bacillati</taxon>
        <taxon>Actinomycetota</taxon>
        <taxon>Actinomycetes</taxon>
        <taxon>Micrococcales</taxon>
        <taxon>Brevibacteriaceae</taxon>
        <taxon>Sediminivirga</taxon>
    </lineage>
</organism>
<dbReference type="EMBL" id="BMFY01000009">
    <property type="protein sequence ID" value="GGA18974.1"/>
    <property type="molecule type" value="Genomic_DNA"/>
</dbReference>
<sequence length="47" mass="4990">MTGTSAEAHRESLQLPSVRGAIAEAVPLLSGEMSSFQYDVIASPLRD</sequence>
<keyword evidence="2" id="KW-1185">Reference proteome</keyword>
<name>A0A8J2XLK5_9MICO</name>
<evidence type="ECO:0000313" key="1">
    <source>
        <dbReference type="EMBL" id="GGA18974.1"/>
    </source>
</evidence>
<gene>
    <name evidence="1" type="ORF">GCM10011333_22650</name>
</gene>
<dbReference type="AlphaFoldDB" id="A0A8J2XLK5"/>
<comment type="caution">
    <text evidence="1">The sequence shown here is derived from an EMBL/GenBank/DDBJ whole genome shotgun (WGS) entry which is preliminary data.</text>
</comment>